<dbReference type="SMART" id="SM00244">
    <property type="entry name" value="PHB"/>
    <property type="match status" value="1"/>
</dbReference>
<keyword evidence="3" id="KW-0472">Membrane</keyword>
<dbReference type="KEGG" id="awo:Awo_c23700"/>
<dbReference type="GO" id="GO:0005886">
    <property type="term" value="C:plasma membrane"/>
    <property type="evidence" value="ECO:0007669"/>
    <property type="project" value="TreeGrafter"/>
</dbReference>
<sequence>MLSYVKAPPDKAYVISGLRRRVIIGRAGFKIPFLERVDILDLKLMSVDVKSNESVPTNNFIDVFVDGVVKVKIGSDDEAIRLASENFLNQGTNYIIEQVTDVLEGNMREIIGSLDLREMMTDRKMFSEKVQENAVPDLKRMGLEIISFNIQSFTDKNNVIEDLGIENIAQIQKSAKIAKANAEKEVAIAQSEAEKISNDARIKAELEISQKNTDLENKKSELKKNSDMIKAQADAAYEIEKEEQRKVIVRKSQEANIIKQEKEVELAEKEAQVQEQRLNAEIKKSADADLYRRKQQAEAELFEKQKEAEANLYVIEKESLANRTEAEAKRFAEEQQAKAIQAKGLAEADAIKAKLLAEAEGIDAKAEAMKKYGDAAIMEMYFKALPEIARNVAAPLNNVDKITMYGEGNSAKMTKDIINTMSQITNGITESTGIDLQSLISGFVGGKFAIPTAAISVTDERSSSSANMVANRSDEAVATANLTDIKPNPVEIKPED</sequence>
<dbReference type="InterPro" id="IPR036013">
    <property type="entry name" value="Band_7/SPFH_dom_sf"/>
</dbReference>
<gene>
    <name evidence="6" type="ordered locus">Awo_c23700</name>
</gene>
<dbReference type="GO" id="GO:0072659">
    <property type="term" value="P:protein localization to plasma membrane"/>
    <property type="evidence" value="ECO:0007669"/>
    <property type="project" value="TreeGrafter"/>
</dbReference>
<keyword evidence="7" id="KW-1185">Reference proteome</keyword>
<dbReference type="CDD" id="cd03399">
    <property type="entry name" value="SPFH_flotillin"/>
    <property type="match status" value="1"/>
</dbReference>
<dbReference type="EMBL" id="CP002987">
    <property type="protein sequence ID" value="AFA49143.1"/>
    <property type="molecule type" value="Genomic_DNA"/>
</dbReference>
<dbReference type="SUPFAM" id="SSF117892">
    <property type="entry name" value="Band 7/SPFH domain"/>
    <property type="match status" value="1"/>
</dbReference>
<accession>H6LD98</accession>
<dbReference type="eggNOG" id="COG2268">
    <property type="taxonomic scope" value="Bacteria"/>
</dbReference>
<reference evidence="6 7" key="2">
    <citation type="journal article" date="2012" name="PLoS ONE">
        <title>An ancient pathway combining carbon dioxide fixation with the generation and utilization of a sodium ion gradient for ATP synthesis.</title>
        <authorList>
            <person name="Poehlein A."/>
            <person name="Schmidt S."/>
            <person name="Kaster A.K."/>
            <person name="Goenrich M."/>
            <person name="Vollmers J."/>
            <person name="Thurmer A."/>
            <person name="Bertsch J."/>
            <person name="Schuchmann K."/>
            <person name="Voigt B."/>
            <person name="Hecker M."/>
            <person name="Daniel R."/>
            <person name="Thauer R.K."/>
            <person name="Gottschalk G."/>
            <person name="Muller V."/>
        </authorList>
    </citation>
    <scope>NUCLEOTIDE SEQUENCE [LARGE SCALE GENOMIC DNA]</scope>
    <source>
        <strain evidence="7">ATCC 29683 / DSM 1030 / JCM 2381 / KCTC 1655 / WB1</strain>
    </source>
</reference>
<organism evidence="6 7">
    <name type="scientific">Acetobacterium woodii (strain ATCC 29683 / DSM 1030 / JCM 2381 / KCTC 1655 / WB1)</name>
    <dbReference type="NCBI Taxonomy" id="931626"/>
    <lineage>
        <taxon>Bacteria</taxon>
        <taxon>Bacillati</taxon>
        <taxon>Bacillota</taxon>
        <taxon>Clostridia</taxon>
        <taxon>Eubacteriales</taxon>
        <taxon>Eubacteriaceae</taxon>
        <taxon>Acetobacterium</taxon>
    </lineage>
</organism>
<reference evidence="7" key="1">
    <citation type="submission" date="2011-07" db="EMBL/GenBank/DDBJ databases">
        <title>Complete genome sequence of Acetobacterium woodii.</title>
        <authorList>
            <person name="Poehlein A."/>
            <person name="Schmidt S."/>
            <person name="Kaster A.-K."/>
            <person name="Goenrich M."/>
            <person name="Vollmers J."/>
            <person name="Thuermer A."/>
            <person name="Gottschalk G."/>
            <person name="Thauer R.K."/>
            <person name="Daniel R."/>
            <person name="Mueller V."/>
        </authorList>
    </citation>
    <scope>NUCLEOTIDE SEQUENCE [LARGE SCALE GENOMIC DNA]</scope>
    <source>
        <strain evidence="7">ATCC 29683 / DSM 1030 / JCM 2381 / KCTC 1655 / WB1</strain>
    </source>
</reference>
<evidence type="ECO:0000256" key="1">
    <source>
        <dbReference type="ARBA" id="ARBA00004370"/>
    </source>
</evidence>
<dbReference type="HOGENOM" id="CLU_038134_0_1_9"/>
<evidence type="ECO:0000256" key="4">
    <source>
        <dbReference type="SAM" id="Coils"/>
    </source>
</evidence>
<feature type="domain" description="Band 7" evidence="5">
    <location>
        <begin position="2"/>
        <end position="175"/>
    </location>
</feature>
<evidence type="ECO:0000313" key="6">
    <source>
        <dbReference type="EMBL" id="AFA49143.1"/>
    </source>
</evidence>
<dbReference type="InterPro" id="IPR001107">
    <property type="entry name" value="Band_7"/>
</dbReference>
<comment type="similarity">
    <text evidence="2">Belongs to the band 7/mec-2 family. Flotillin subfamily.</text>
</comment>
<dbReference type="GO" id="GO:0002020">
    <property type="term" value="F:protease binding"/>
    <property type="evidence" value="ECO:0007669"/>
    <property type="project" value="TreeGrafter"/>
</dbReference>
<feature type="coiled-coil region" evidence="4">
    <location>
        <begin position="172"/>
        <end position="284"/>
    </location>
</feature>
<dbReference type="Proteomes" id="UP000007177">
    <property type="component" value="Chromosome"/>
</dbReference>
<keyword evidence="4" id="KW-0175">Coiled coil</keyword>
<dbReference type="Pfam" id="PF01145">
    <property type="entry name" value="Band_7"/>
    <property type="match status" value="1"/>
</dbReference>
<evidence type="ECO:0000313" key="7">
    <source>
        <dbReference type="Proteomes" id="UP000007177"/>
    </source>
</evidence>
<evidence type="ECO:0000256" key="2">
    <source>
        <dbReference type="ARBA" id="ARBA00007161"/>
    </source>
</evidence>
<dbReference type="Gene3D" id="3.30.479.30">
    <property type="entry name" value="Band 7 domain"/>
    <property type="match status" value="1"/>
</dbReference>
<dbReference type="STRING" id="931626.Awo_c23700"/>
<name>H6LD98_ACEWD</name>
<dbReference type="Pfam" id="PF15975">
    <property type="entry name" value="Flot"/>
    <property type="match status" value="1"/>
</dbReference>
<dbReference type="PANTHER" id="PTHR13806">
    <property type="entry name" value="FLOTILLIN-RELATED"/>
    <property type="match status" value="1"/>
</dbReference>
<evidence type="ECO:0000256" key="3">
    <source>
        <dbReference type="ARBA" id="ARBA00023136"/>
    </source>
</evidence>
<protein>
    <submittedName>
        <fullName evidence="6">Flotillin</fullName>
    </submittedName>
</protein>
<comment type="subcellular location">
    <subcellularLocation>
        <location evidence="1">Membrane</location>
    </subcellularLocation>
</comment>
<proteinExistence type="inferred from homology"/>
<dbReference type="AlphaFoldDB" id="H6LD98"/>
<evidence type="ECO:0000259" key="5">
    <source>
        <dbReference type="SMART" id="SM00244"/>
    </source>
</evidence>
<dbReference type="InterPro" id="IPR031905">
    <property type="entry name" value="Flotillin_C"/>
</dbReference>
<dbReference type="InterPro" id="IPR027705">
    <property type="entry name" value="Flotillin_fam"/>
</dbReference>
<dbReference type="PANTHER" id="PTHR13806:SF46">
    <property type="entry name" value="FLOTILLIN-1-RELATED"/>
    <property type="match status" value="1"/>
</dbReference>